<keyword evidence="3 5" id="KW-1133">Transmembrane helix</keyword>
<feature type="transmembrane region" description="Helical" evidence="5">
    <location>
        <begin position="12"/>
        <end position="33"/>
    </location>
</feature>
<gene>
    <name evidence="7" type="ORF">KTH90_03995</name>
</gene>
<dbReference type="Proteomes" id="UP001314681">
    <property type="component" value="Unassembled WGS sequence"/>
</dbReference>
<evidence type="ECO:0000256" key="2">
    <source>
        <dbReference type="ARBA" id="ARBA00022692"/>
    </source>
</evidence>
<evidence type="ECO:0000256" key="3">
    <source>
        <dbReference type="ARBA" id="ARBA00022989"/>
    </source>
</evidence>
<comment type="subcellular location">
    <subcellularLocation>
        <location evidence="1">Membrane</location>
        <topology evidence="1">Multi-pass membrane protein</topology>
    </subcellularLocation>
</comment>
<dbReference type="RefSeq" id="WP_238726283.1">
    <property type="nucleotide sequence ID" value="NZ_JAHQCX010000002.1"/>
</dbReference>
<evidence type="ECO:0000259" key="6">
    <source>
        <dbReference type="Pfam" id="PF04932"/>
    </source>
</evidence>
<dbReference type="Pfam" id="PF04932">
    <property type="entry name" value="Wzy_C"/>
    <property type="match status" value="1"/>
</dbReference>
<protein>
    <recommendedName>
        <fullName evidence="6">O-antigen ligase-related domain-containing protein</fullName>
    </recommendedName>
</protein>
<dbReference type="EMBL" id="JAHQCX010000002">
    <property type="protein sequence ID" value="MBU9725170.1"/>
    <property type="molecule type" value="Genomic_DNA"/>
</dbReference>
<keyword evidence="4 5" id="KW-0472">Membrane</keyword>
<evidence type="ECO:0000256" key="1">
    <source>
        <dbReference type="ARBA" id="ARBA00004141"/>
    </source>
</evidence>
<comment type="caution">
    <text evidence="7">The sequence shown here is derived from an EMBL/GenBank/DDBJ whole genome shotgun (WGS) entry which is preliminary data.</text>
</comment>
<feature type="transmembrane region" description="Helical" evidence="5">
    <location>
        <begin position="322"/>
        <end position="343"/>
    </location>
</feature>
<feature type="transmembrane region" description="Helical" evidence="5">
    <location>
        <begin position="137"/>
        <end position="156"/>
    </location>
</feature>
<reference evidence="7 8" key="1">
    <citation type="submission" date="2021-06" db="EMBL/GenBank/DDBJ databases">
        <title>Description of novel taxa of the family Lachnospiraceae.</title>
        <authorList>
            <person name="Chaplin A.V."/>
            <person name="Sokolova S.R."/>
            <person name="Pikina A.P."/>
            <person name="Korzhanova M."/>
            <person name="Belova V."/>
            <person name="Korostin D."/>
            <person name="Efimov B.A."/>
        </authorList>
    </citation>
    <scope>NUCLEOTIDE SEQUENCE [LARGE SCALE GENOMIC DNA]</scope>
    <source>
        <strain evidence="7 8">ASD4241</strain>
    </source>
</reference>
<keyword evidence="8" id="KW-1185">Reference proteome</keyword>
<feature type="transmembrane region" description="Helical" evidence="5">
    <location>
        <begin position="201"/>
        <end position="231"/>
    </location>
</feature>
<evidence type="ECO:0000256" key="5">
    <source>
        <dbReference type="SAM" id="Phobius"/>
    </source>
</evidence>
<dbReference type="PROSITE" id="PS51257">
    <property type="entry name" value="PROKAR_LIPOPROTEIN"/>
    <property type="match status" value="1"/>
</dbReference>
<evidence type="ECO:0000313" key="7">
    <source>
        <dbReference type="EMBL" id="MBU9725170.1"/>
    </source>
</evidence>
<organism evidence="7 8">
    <name type="scientific">Diplocloster modestus</name>
    <dbReference type="NCBI Taxonomy" id="2850322"/>
    <lineage>
        <taxon>Bacteria</taxon>
        <taxon>Bacillati</taxon>
        <taxon>Bacillota</taxon>
        <taxon>Clostridia</taxon>
        <taxon>Lachnospirales</taxon>
        <taxon>Lachnospiraceae</taxon>
        <taxon>Diplocloster</taxon>
    </lineage>
</organism>
<feature type="transmembrane region" description="Helical" evidence="5">
    <location>
        <begin position="168"/>
        <end position="189"/>
    </location>
</feature>
<feature type="transmembrane region" description="Helical" evidence="5">
    <location>
        <begin position="88"/>
        <end position="106"/>
    </location>
</feature>
<accession>A0ABS6K3U6</accession>
<feature type="transmembrane region" description="Helical" evidence="5">
    <location>
        <begin position="113"/>
        <end position="131"/>
    </location>
</feature>
<sequence length="391" mass="45154">MRIKKIIDLDNIYIWLLVFVFILASGSCIGVVYARYVDLIFLGLSTILFCYSHKKMKAKSLKIILISALLIWFNFFIHYTAAPNLNTYISYTIRLIGAMFFVECFNLEHFEKIFIKLITVVSLIGLIIFVLDQQNLLSSFYSNTGIYPTVFGFNVLKRGEMRNSAIFWEPGAYQIFLNLSILFLLDIWNFDLKSIWKNKKITIIILIVSLLTSRSTTGYLLFAFILVYVYRRITQREKGKSKLITFIFGAVILLLAGAAILQSSTVIDKLSGRLTESLSVRTNDFIYSLKIIKSNLFIGTGLESELMFSEFNRYRIYNNSSGLLNVMIGFGIIVGVIYVIQMAKNIIKQMGKMKWVVLILIIVTGFTETFFYYPIYMIFLFEFSKKYKINP</sequence>
<evidence type="ECO:0000313" key="8">
    <source>
        <dbReference type="Proteomes" id="UP001314681"/>
    </source>
</evidence>
<feature type="transmembrane region" description="Helical" evidence="5">
    <location>
        <begin position="63"/>
        <end position="82"/>
    </location>
</feature>
<feature type="transmembrane region" description="Helical" evidence="5">
    <location>
        <begin position="39"/>
        <end position="56"/>
    </location>
</feature>
<feature type="transmembrane region" description="Helical" evidence="5">
    <location>
        <begin position="355"/>
        <end position="381"/>
    </location>
</feature>
<proteinExistence type="predicted"/>
<evidence type="ECO:0000256" key="4">
    <source>
        <dbReference type="ARBA" id="ARBA00023136"/>
    </source>
</evidence>
<keyword evidence="2 5" id="KW-0812">Transmembrane</keyword>
<feature type="transmembrane region" description="Helical" evidence="5">
    <location>
        <begin position="243"/>
        <end position="261"/>
    </location>
</feature>
<dbReference type="InterPro" id="IPR007016">
    <property type="entry name" value="O-antigen_ligase-rel_domated"/>
</dbReference>
<name>A0ABS6K3U6_9FIRM</name>
<feature type="domain" description="O-antigen ligase-related" evidence="6">
    <location>
        <begin position="202"/>
        <end position="339"/>
    </location>
</feature>